<dbReference type="RefSeq" id="XP_043140740.1">
    <property type="nucleotide sequence ID" value="XM_043283463.1"/>
</dbReference>
<dbReference type="CDD" id="cd00067">
    <property type="entry name" value="GAL4"/>
    <property type="match status" value="1"/>
</dbReference>
<dbReference type="SUPFAM" id="SSF57701">
    <property type="entry name" value="Zn2/Cys6 DNA-binding domain"/>
    <property type="match status" value="1"/>
</dbReference>
<dbReference type="Gene3D" id="4.10.240.10">
    <property type="entry name" value="Zn(2)-C6 fungal-type DNA-binding domain"/>
    <property type="match status" value="1"/>
</dbReference>
<keyword evidence="1" id="KW-0805">Transcription regulation</keyword>
<evidence type="ECO:0000256" key="2">
    <source>
        <dbReference type="ARBA" id="ARBA00023125"/>
    </source>
</evidence>
<feature type="compositionally biased region" description="Polar residues" evidence="5">
    <location>
        <begin position="624"/>
        <end position="640"/>
    </location>
</feature>
<dbReference type="InterPro" id="IPR036864">
    <property type="entry name" value="Zn2-C6_fun-type_DNA-bd_sf"/>
</dbReference>
<evidence type="ECO:0000256" key="4">
    <source>
        <dbReference type="ARBA" id="ARBA00023242"/>
    </source>
</evidence>
<dbReference type="AlphaFoldDB" id="A0A7R7VWT4"/>
<keyword evidence="2" id="KW-0238">DNA-binding</keyword>
<keyword evidence="3" id="KW-0804">Transcription</keyword>
<dbReference type="PROSITE" id="PS00463">
    <property type="entry name" value="ZN2_CY6_FUNGAL_1"/>
    <property type="match status" value="1"/>
</dbReference>
<dbReference type="GO" id="GO:0008270">
    <property type="term" value="F:zinc ion binding"/>
    <property type="evidence" value="ECO:0007669"/>
    <property type="project" value="InterPro"/>
</dbReference>
<dbReference type="Pfam" id="PF00172">
    <property type="entry name" value="Zn_clus"/>
    <property type="match status" value="1"/>
</dbReference>
<evidence type="ECO:0000256" key="3">
    <source>
        <dbReference type="ARBA" id="ARBA00023163"/>
    </source>
</evidence>
<dbReference type="InterPro" id="IPR001138">
    <property type="entry name" value="Zn2Cys6_DnaBD"/>
</dbReference>
<dbReference type="PANTHER" id="PTHR46910">
    <property type="entry name" value="TRANSCRIPTION FACTOR PDR1"/>
    <property type="match status" value="1"/>
</dbReference>
<dbReference type="PANTHER" id="PTHR46910:SF33">
    <property type="entry name" value="ZN(II)2CYS6 TRANSCRIPTION FACTOR (EUROFUNG)"/>
    <property type="match status" value="1"/>
</dbReference>
<evidence type="ECO:0000259" key="6">
    <source>
        <dbReference type="PROSITE" id="PS50048"/>
    </source>
</evidence>
<gene>
    <name evidence="7" type="ORF">ACHE_80127A</name>
</gene>
<evidence type="ECO:0000313" key="8">
    <source>
        <dbReference type="Proteomes" id="UP000637239"/>
    </source>
</evidence>
<dbReference type="Proteomes" id="UP000637239">
    <property type="component" value="Chromosome 8"/>
</dbReference>
<evidence type="ECO:0000256" key="1">
    <source>
        <dbReference type="ARBA" id="ARBA00023015"/>
    </source>
</evidence>
<keyword evidence="8" id="KW-1185">Reference proteome</keyword>
<dbReference type="KEGG" id="ache:ACHE_80127A"/>
<feature type="region of interest" description="Disordered" evidence="5">
    <location>
        <begin position="75"/>
        <end position="122"/>
    </location>
</feature>
<dbReference type="SMART" id="SM00066">
    <property type="entry name" value="GAL4"/>
    <property type="match status" value="1"/>
</dbReference>
<organism evidence="7 8">
    <name type="scientific">Aspergillus chevalieri</name>
    <name type="common">Eurotium chevalieri</name>
    <dbReference type="NCBI Taxonomy" id="182096"/>
    <lineage>
        <taxon>Eukaryota</taxon>
        <taxon>Fungi</taxon>
        <taxon>Dikarya</taxon>
        <taxon>Ascomycota</taxon>
        <taxon>Pezizomycotina</taxon>
        <taxon>Eurotiomycetes</taxon>
        <taxon>Eurotiomycetidae</taxon>
        <taxon>Eurotiales</taxon>
        <taxon>Aspergillaceae</taxon>
        <taxon>Aspergillus</taxon>
        <taxon>Aspergillus subgen. Aspergillus</taxon>
    </lineage>
</organism>
<reference evidence="7" key="1">
    <citation type="submission" date="2021-01" db="EMBL/GenBank/DDBJ databases">
        <authorList>
            <consortium name="Aspergillus chevalieri M1 genome sequencing consortium"/>
            <person name="Kazuki M."/>
            <person name="Futagami T."/>
        </authorList>
    </citation>
    <scope>NUCLEOTIDE SEQUENCE</scope>
    <source>
        <strain evidence="7">M1</strain>
    </source>
</reference>
<sequence length="781" mass="85990">MATSDAACARCRERKIRCGREKNGCANCERDGVECDYSTPGKRVNHVKVLCNSVSQMQNQLSVIEHGMAHILSTAKSHHHSNSHSNSYPQASPGNALAGDVPCTVRHPKQTEDDKAEGDSSHDFITPTHLYHNDRYDGPGTLLALCDRFRRTLLESNGDTTNHPVQEGMEQHLNLLCSEAGSEESMSAARLTQMTAMQLPPKQLFMVVQSQFFQHCHYATNIFVPSRFRTKVEELYARPLMAGDEAWTICLHALTLLVLGPEATVMSQELCPGPSGLLAVHAAVADPGILMAPQLINVQTLTLLGNLAQQYYPLHLAETIHALVCMLARTMGLHRLPSREQVGLSAEDVQERVQLFRCLYMQDIGFGLTRGSTCWLHSLDCVPRCELTEAAKADPRIQLTLIQDTFLQALYEKNSSKSELQRLVPQSLERLEQWAIDHHIFTAAVLGDFTSVDLLQGFLATRIAVLSHCFSSKYLADAIVDARVACGILLLVCAACTPCTAEKLAPTDTYPVVGAESNDSSATLYSQMGLTKFTDLPFLATQLVEQFPIAVFFLLATGLANMRALSRDTDLELLHRVSLLFSDLGARRPANNHIHKMGRVFRLVLDAVRQRCPLDHDTEILFPNSGQDSSSHSSIASTQGPPTPELSAYPWEPSTTLYSAPDGILPHQLLLPSHVGANAATDATMTTATSLSQFPNMRDLQPGGTVPVHDALQQLAWMQVPDALRDSFWRQQSTLSNPGNYYHNLQGDLGARVLLPEQVNPVPDVDLDFCLPDIDPNREPV</sequence>
<feature type="domain" description="Zn(2)-C6 fungal-type" evidence="6">
    <location>
        <begin position="7"/>
        <end position="37"/>
    </location>
</feature>
<reference evidence="7" key="2">
    <citation type="submission" date="2021-02" db="EMBL/GenBank/DDBJ databases">
        <title>Aspergillus chevalieri M1 genome sequence.</title>
        <authorList>
            <person name="Kadooka C."/>
            <person name="Mori K."/>
            <person name="Futagami T."/>
        </authorList>
    </citation>
    <scope>NUCLEOTIDE SEQUENCE</scope>
    <source>
        <strain evidence="7">M1</strain>
    </source>
</reference>
<dbReference type="InterPro" id="IPR050987">
    <property type="entry name" value="AtrR-like"/>
</dbReference>
<dbReference type="EMBL" id="AP024423">
    <property type="protein sequence ID" value="BCR92227.1"/>
    <property type="molecule type" value="Genomic_DNA"/>
</dbReference>
<dbReference type="GO" id="GO:0003677">
    <property type="term" value="F:DNA binding"/>
    <property type="evidence" value="ECO:0007669"/>
    <property type="project" value="UniProtKB-KW"/>
</dbReference>
<feature type="region of interest" description="Disordered" evidence="5">
    <location>
        <begin position="619"/>
        <end position="650"/>
    </location>
</feature>
<feature type="compositionally biased region" description="Basic and acidic residues" evidence="5">
    <location>
        <begin position="109"/>
        <end position="122"/>
    </location>
</feature>
<accession>A0A7R7VWT4</accession>
<keyword evidence="4" id="KW-0539">Nucleus</keyword>
<evidence type="ECO:0000313" key="7">
    <source>
        <dbReference type="EMBL" id="BCR92227.1"/>
    </source>
</evidence>
<proteinExistence type="predicted"/>
<name>A0A7R7VWT4_ASPCH</name>
<dbReference type="GO" id="GO:0000981">
    <property type="term" value="F:DNA-binding transcription factor activity, RNA polymerase II-specific"/>
    <property type="evidence" value="ECO:0007669"/>
    <property type="project" value="InterPro"/>
</dbReference>
<dbReference type="CDD" id="cd12148">
    <property type="entry name" value="fungal_TF_MHR"/>
    <property type="match status" value="1"/>
</dbReference>
<protein>
    <recommendedName>
        <fullName evidence="6">Zn(2)-C6 fungal-type domain-containing protein</fullName>
    </recommendedName>
</protein>
<evidence type="ECO:0000256" key="5">
    <source>
        <dbReference type="SAM" id="MobiDB-lite"/>
    </source>
</evidence>
<dbReference type="GeneID" id="66986576"/>
<dbReference type="PROSITE" id="PS50048">
    <property type="entry name" value="ZN2_CY6_FUNGAL_2"/>
    <property type="match status" value="1"/>
</dbReference>